<feature type="domain" description="F5/8 type C" evidence="1">
    <location>
        <begin position="316"/>
        <end position="440"/>
    </location>
</feature>
<dbReference type="InterPro" id="IPR008979">
    <property type="entry name" value="Galactose-bd-like_sf"/>
</dbReference>
<evidence type="ECO:0000313" key="2">
    <source>
        <dbReference type="EMBL" id="KAK8898391.1"/>
    </source>
</evidence>
<dbReference type="Proteomes" id="UP001470230">
    <property type="component" value="Unassembled WGS sequence"/>
</dbReference>
<evidence type="ECO:0000313" key="3">
    <source>
        <dbReference type="Proteomes" id="UP001470230"/>
    </source>
</evidence>
<gene>
    <name evidence="2" type="ORF">M9Y10_000676</name>
</gene>
<accession>A0ABR2L4V7</accession>
<name>A0ABR2L4V7_9EUKA</name>
<dbReference type="Pfam" id="PF00754">
    <property type="entry name" value="F5_F8_type_C"/>
    <property type="match status" value="1"/>
</dbReference>
<organism evidence="2 3">
    <name type="scientific">Tritrichomonas musculus</name>
    <dbReference type="NCBI Taxonomy" id="1915356"/>
    <lineage>
        <taxon>Eukaryota</taxon>
        <taxon>Metamonada</taxon>
        <taxon>Parabasalia</taxon>
        <taxon>Tritrichomonadida</taxon>
        <taxon>Tritrichomonadidae</taxon>
        <taxon>Tritrichomonas</taxon>
    </lineage>
</organism>
<proteinExistence type="predicted"/>
<protein>
    <recommendedName>
        <fullName evidence="1">F5/8 type C domain-containing protein</fullName>
    </recommendedName>
</protein>
<dbReference type="EMBL" id="JAPFFF010000001">
    <property type="protein sequence ID" value="KAK8898391.1"/>
    <property type="molecule type" value="Genomic_DNA"/>
</dbReference>
<evidence type="ECO:0000259" key="1">
    <source>
        <dbReference type="Pfam" id="PF00754"/>
    </source>
</evidence>
<comment type="caution">
    <text evidence="2">The sequence shown here is derived from an EMBL/GenBank/DDBJ whole genome shotgun (WGS) entry which is preliminary data.</text>
</comment>
<dbReference type="SUPFAM" id="SSF49785">
    <property type="entry name" value="Galactose-binding domain-like"/>
    <property type="match status" value="1"/>
</dbReference>
<reference evidence="2 3" key="1">
    <citation type="submission" date="2024-04" db="EMBL/GenBank/DDBJ databases">
        <title>Tritrichomonas musculus Genome.</title>
        <authorList>
            <person name="Alves-Ferreira E."/>
            <person name="Grigg M."/>
            <person name="Lorenzi H."/>
            <person name="Galac M."/>
        </authorList>
    </citation>
    <scope>NUCLEOTIDE SEQUENCE [LARGE SCALE GENOMIC DNA]</scope>
    <source>
        <strain evidence="2 3">EAF2021</strain>
    </source>
</reference>
<dbReference type="InterPro" id="IPR000421">
    <property type="entry name" value="FA58C"/>
</dbReference>
<dbReference type="Gene3D" id="2.60.120.260">
    <property type="entry name" value="Galactose-binding domain-like"/>
    <property type="match status" value="1"/>
</dbReference>
<sequence length="459" mass="53266">MKSFCISASGLKNIVFSSYDNDNFRFLIGKDEIQIQRFFADFISPYVSHIHQSDPTIESISLNNLIRYEKQEDIKKIITSDLIENLKRISSGYNIEIDKEMCYKLQIISILLGNEELYFEMRKLFPPKSDKKDNLDSILEVLEFLDLDSIQFPIYNETFFEDISGHFDSIDKNKLLNLPKSVLYSIISSQNLKISSTDSLFDFINKIFSNRKDDRDDRIDKLNMISFYELLDIQKLSQKKFQEFIDAIVLEDMTFELWSKLKECFKSNFLSEQTENSKDEVKIEYDNNPNNRFKGIITHLGNGNSKSVVQSGIVNVSGSSLYNKGYEASNAIDYEGKSSTQYYTQNLPDQWLCFDFKERKVKPSHYSVRSHAYQSNWYNVQSWCVEGSNNGSHWVTLDTRSGDRSLDGNDASNTFKIANNSNSSDFYRYLRFRQTGSNTCGNNTLILTALEYFGIIREQ</sequence>
<keyword evidence="3" id="KW-1185">Reference proteome</keyword>